<feature type="compositionally biased region" description="Low complexity" evidence="3">
    <location>
        <begin position="32"/>
        <end position="44"/>
    </location>
</feature>
<gene>
    <name evidence="4" type="ORF">TanjilG_09837</name>
</gene>
<keyword evidence="5" id="KW-1185">Reference proteome</keyword>
<feature type="compositionally biased region" description="Low complexity" evidence="3">
    <location>
        <begin position="208"/>
        <end position="220"/>
    </location>
</feature>
<sequence length="444" mass="49862">MGASGKWVKALIRVKKPDKVKESGKNKRFRSWKSSTTCSSHSGDSPLSVVEVDSYTAAVATVIRAPPKDFRLIRQQWASIRIQTAFRAFLARRALRALRAVVRIQALVRGRQVRKQAAVTLRCMQALVRVQARVRARRVRLSIDGQAVQNILNERRTTSDLLKQAEEGWCDSTGTLEEVKAKIQMRQEGAFKRERAIAYALAQKQGRSAPSSNSATLSSLKNHGSDKSNRGWSWLERWMVAKPWESRLLEQSQAESSDKSKTTPTPPKKFVDSFLTNSNSKPSVEPCFITVKKNEVNASISARPRLHIGQAQAMRSFSSPSSEFLYGESSASSSFCTSTTPISGNSCDRTEDSSNTRPSYMNLTQSTKAKQRRNQMYNRFQRQQSMDEFQFLKKCTIFSNGDSKSNVDSDPSINFFRPLCLSTNSLGYELSEAKVRSEKSLLPM</sequence>
<organism evidence="4 5">
    <name type="scientific">Lupinus angustifolius</name>
    <name type="common">Narrow-leaved blue lupine</name>
    <dbReference type="NCBI Taxonomy" id="3871"/>
    <lineage>
        <taxon>Eukaryota</taxon>
        <taxon>Viridiplantae</taxon>
        <taxon>Streptophyta</taxon>
        <taxon>Embryophyta</taxon>
        <taxon>Tracheophyta</taxon>
        <taxon>Spermatophyta</taxon>
        <taxon>Magnoliopsida</taxon>
        <taxon>eudicotyledons</taxon>
        <taxon>Gunneridae</taxon>
        <taxon>Pentapetalae</taxon>
        <taxon>rosids</taxon>
        <taxon>fabids</taxon>
        <taxon>Fabales</taxon>
        <taxon>Fabaceae</taxon>
        <taxon>Papilionoideae</taxon>
        <taxon>50 kb inversion clade</taxon>
        <taxon>genistoids sensu lato</taxon>
        <taxon>core genistoids</taxon>
        <taxon>Genisteae</taxon>
        <taxon>Lupinus</taxon>
    </lineage>
</organism>
<dbReference type="PANTHER" id="PTHR32295:SF95">
    <property type="entry name" value="PROTEIN IQ-DOMAIN 6"/>
    <property type="match status" value="1"/>
</dbReference>
<evidence type="ECO:0008006" key="6">
    <source>
        <dbReference type="Google" id="ProtNLM"/>
    </source>
</evidence>
<evidence type="ECO:0000256" key="3">
    <source>
        <dbReference type="SAM" id="MobiDB-lite"/>
    </source>
</evidence>
<protein>
    <recommendedName>
        <fullName evidence="6">DUF4005 domain-containing protein</fullName>
    </recommendedName>
</protein>
<name>A0A4P1QWP4_LUPAN</name>
<evidence type="ECO:0000256" key="2">
    <source>
        <dbReference type="ARBA" id="ARBA00024341"/>
    </source>
</evidence>
<dbReference type="Gramene" id="OIV96410">
    <property type="protein sequence ID" value="OIV96410"/>
    <property type="gene ID" value="TanjilG_09837"/>
</dbReference>
<reference evidence="4 5" key="1">
    <citation type="journal article" date="2017" name="Plant Biotechnol. J.">
        <title>A comprehensive draft genome sequence for lupin (Lupinus angustifolius), an emerging health food: insights into plant-microbe interactions and legume evolution.</title>
        <authorList>
            <person name="Hane J.K."/>
            <person name="Ming Y."/>
            <person name="Kamphuis L.G."/>
            <person name="Nelson M.N."/>
            <person name="Garg G."/>
            <person name="Atkins C.A."/>
            <person name="Bayer P.E."/>
            <person name="Bravo A."/>
            <person name="Bringans S."/>
            <person name="Cannon S."/>
            <person name="Edwards D."/>
            <person name="Foley R."/>
            <person name="Gao L.L."/>
            <person name="Harrison M.J."/>
            <person name="Huang W."/>
            <person name="Hurgobin B."/>
            <person name="Li S."/>
            <person name="Liu C.W."/>
            <person name="McGrath A."/>
            <person name="Morahan G."/>
            <person name="Murray J."/>
            <person name="Weller J."/>
            <person name="Jian J."/>
            <person name="Singh K.B."/>
        </authorList>
    </citation>
    <scope>NUCLEOTIDE SEQUENCE [LARGE SCALE GENOMIC DNA]</scope>
    <source>
        <strain evidence="5">cv. Tanjil</strain>
        <tissue evidence="4">Whole plant</tissue>
    </source>
</reference>
<dbReference type="PROSITE" id="PS50096">
    <property type="entry name" value="IQ"/>
    <property type="match status" value="2"/>
</dbReference>
<dbReference type="GO" id="GO:0005516">
    <property type="term" value="F:calmodulin binding"/>
    <property type="evidence" value="ECO:0007669"/>
    <property type="project" value="UniProtKB-KW"/>
</dbReference>
<dbReference type="Proteomes" id="UP000188354">
    <property type="component" value="Chromosome LG15"/>
</dbReference>
<accession>A0A4P1QWP4</accession>
<feature type="region of interest" description="Disordered" evidence="3">
    <location>
        <begin position="22"/>
        <end position="44"/>
    </location>
</feature>
<evidence type="ECO:0000256" key="1">
    <source>
        <dbReference type="ARBA" id="ARBA00022860"/>
    </source>
</evidence>
<evidence type="ECO:0000313" key="4">
    <source>
        <dbReference type="EMBL" id="OIV96410.1"/>
    </source>
</evidence>
<feature type="region of interest" description="Disordered" evidence="3">
    <location>
        <begin position="249"/>
        <end position="276"/>
    </location>
</feature>
<dbReference type="STRING" id="3871.A0A4P1QWP4"/>
<keyword evidence="1" id="KW-0112">Calmodulin-binding</keyword>
<dbReference type="EMBL" id="CM007375">
    <property type="protein sequence ID" value="OIV96410.1"/>
    <property type="molecule type" value="Genomic_DNA"/>
</dbReference>
<comment type="similarity">
    <text evidence="2">Belongs to the IQD family.</text>
</comment>
<dbReference type="AlphaFoldDB" id="A0A4P1QWP4"/>
<feature type="region of interest" description="Disordered" evidence="3">
    <location>
        <begin position="203"/>
        <end position="228"/>
    </location>
</feature>
<dbReference type="PANTHER" id="PTHR32295">
    <property type="entry name" value="IQ-DOMAIN 5-RELATED"/>
    <property type="match status" value="1"/>
</dbReference>
<proteinExistence type="inferred from homology"/>
<evidence type="ECO:0000313" key="5">
    <source>
        <dbReference type="Proteomes" id="UP000188354"/>
    </source>
</evidence>